<dbReference type="InterPro" id="IPR036322">
    <property type="entry name" value="WD40_repeat_dom_sf"/>
</dbReference>
<accession>A0A448YS10</accession>
<evidence type="ECO:0000256" key="1">
    <source>
        <dbReference type="ARBA" id="ARBA00004123"/>
    </source>
</evidence>
<dbReference type="Proteomes" id="UP000290900">
    <property type="component" value="Unassembled WGS sequence"/>
</dbReference>
<dbReference type="OrthoDB" id="10266330at2759"/>
<dbReference type="PROSITE" id="PS00678">
    <property type="entry name" value="WD_REPEATS_1"/>
    <property type="match status" value="2"/>
</dbReference>
<feature type="repeat" description="WD" evidence="8">
    <location>
        <begin position="542"/>
        <end position="583"/>
    </location>
</feature>
<evidence type="ECO:0000313" key="12">
    <source>
        <dbReference type="Proteomes" id="UP000290900"/>
    </source>
</evidence>
<dbReference type="InterPro" id="IPR001680">
    <property type="entry name" value="WD40_rpt"/>
</dbReference>
<dbReference type="AlphaFoldDB" id="A0A448YS10"/>
<feature type="repeat" description="WD" evidence="8">
    <location>
        <begin position="584"/>
        <end position="625"/>
    </location>
</feature>
<dbReference type="PANTHER" id="PTHR19879">
    <property type="entry name" value="TRANSCRIPTION INITIATION FACTOR TFIID"/>
    <property type="match status" value="1"/>
</dbReference>
<dbReference type="GO" id="GO:0006367">
    <property type="term" value="P:transcription initiation at RNA polymerase II promoter"/>
    <property type="evidence" value="ECO:0007669"/>
    <property type="project" value="TreeGrafter"/>
</dbReference>
<dbReference type="SMART" id="SM00320">
    <property type="entry name" value="WD40"/>
    <property type="match status" value="6"/>
</dbReference>
<feature type="region of interest" description="Disordered" evidence="9">
    <location>
        <begin position="54"/>
        <end position="75"/>
    </location>
</feature>
<sequence length="753" mass="85080">MSSKEQQPSQNRPQQAAHHFTQADLNRLVLDYLNKKGYHQTEATLRIESTKIPGQPTIPLTTGNSNFSKPAPAVSDRSNLQFQQQQFIQQQKASRQRQYDEDPKMFGRAYSMFRTWCENSLEMYKYELNKFLYPLFVYMFLSLIQRGDSGESRTFYEKFKHDHLLRHGYEVRTLGGIALPEHIEQNQVAKIFKYNKYRIYVSTTSMNLVLGFLNENQGVGGGILVRTINNNMEIVTQTEVTTAAQDETEAIENAEGIPAIYQLLNSGKETAAEEKQKEKDRANPEFLNSKSLKLGKFPGDPEFNKEVEAELKQKDDAEVEKNGDNSVEKSLIDEFNENFTNETAAADDVPGKEVLPLPQKTLFDLKREIIKVQDSRSKIRLNAVQAHLPSVCMYTFHNTNNDMTCAEFNDDSTMIASGFQDSFIKLWSIDGSPLRSVLKHDELNETVDGLAVSTSRRLVGHSGAVYGLDFSPDNHYLLSASEDKTVRLWSTDTYSALVSYKGHNAPVWDVKFSPLGHYFATASHDQTARLWSCDHIYPLRIFAGHLNDVDVVEFHPNSTYLFTGSSDRTVRMWDIARGESVRVFIGHTMPINALACSPDGRWLATAGEDSVINLFDIASGRKLKSMRGHGRGSIYSLSFSVDGSVLVSGGSDNSIRVWDVKRGTMDNNNPRPEKFTYESVINAKNSDETTRTDNLPGDHKSNGTGNTTEELKRRREFVATQDHLAVYFTKKTPVYKVHFTRRNLCLAAGVYMG</sequence>
<dbReference type="GO" id="GO:0016251">
    <property type="term" value="F:RNA polymerase II general transcription initiation factor activity"/>
    <property type="evidence" value="ECO:0007669"/>
    <property type="project" value="TreeGrafter"/>
</dbReference>
<dbReference type="SUPFAM" id="SSF50978">
    <property type="entry name" value="WD40 repeat-like"/>
    <property type="match status" value="1"/>
</dbReference>
<keyword evidence="12" id="KW-1185">Reference proteome</keyword>
<dbReference type="STRING" id="13370.A0A448YS10"/>
<feature type="compositionally biased region" description="Polar residues" evidence="9">
    <location>
        <begin position="58"/>
        <end position="68"/>
    </location>
</feature>
<feature type="repeat" description="WD" evidence="8">
    <location>
        <begin position="396"/>
        <end position="437"/>
    </location>
</feature>
<dbReference type="PROSITE" id="PS50294">
    <property type="entry name" value="WD_REPEATS_REGION"/>
    <property type="match status" value="5"/>
</dbReference>
<evidence type="ECO:0000256" key="9">
    <source>
        <dbReference type="SAM" id="MobiDB-lite"/>
    </source>
</evidence>
<feature type="compositionally biased region" description="Basic and acidic residues" evidence="9">
    <location>
        <begin position="685"/>
        <end position="701"/>
    </location>
</feature>
<feature type="repeat" description="WD" evidence="8">
    <location>
        <begin position="500"/>
        <end position="532"/>
    </location>
</feature>
<dbReference type="InParanoid" id="A0A448YS10"/>
<feature type="repeat" description="WD" evidence="8">
    <location>
        <begin position="458"/>
        <end position="499"/>
    </location>
</feature>
<evidence type="ECO:0000256" key="6">
    <source>
        <dbReference type="ARBA" id="ARBA00023163"/>
    </source>
</evidence>
<dbReference type="PROSITE" id="PS50082">
    <property type="entry name" value="WD_REPEATS_2"/>
    <property type="match status" value="6"/>
</dbReference>
<feature type="domain" description="TFIID subunit TAF5 NTD2" evidence="10">
    <location>
        <begin position="101"/>
        <end position="231"/>
    </location>
</feature>
<dbReference type="Pfam" id="PF00400">
    <property type="entry name" value="WD40"/>
    <property type="match status" value="6"/>
</dbReference>
<dbReference type="PROSITE" id="PS50896">
    <property type="entry name" value="LISH"/>
    <property type="match status" value="1"/>
</dbReference>
<dbReference type="InterPro" id="IPR037264">
    <property type="entry name" value="TFIID_NTD2_sf"/>
</dbReference>
<evidence type="ECO:0000256" key="4">
    <source>
        <dbReference type="ARBA" id="ARBA00022737"/>
    </source>
</evidence>
<evidence type="ECO:0000256" key="2">
    <source>
        <dbReference type="ARBA" id="ARBA00009435"/>
    </source>
</evidence>
<dbReference type="SUPFAM" id="SSF160897">
    <property type="entry name" value="Taf5 N-terminal domain-like"/>
    <property type="match status" value="1"/>
</dbReference>
<dbReference type="Gene3D" id="2.130.10.10">
    <property type="entry name" value="YVTN repeat-like/Quinoprotein amine dehydrogenase"/>
    <property type="match status" value="2"/>
</dbReference>
<keyword evidence="7" id="KW-0539">Nucleus</keyword>
<comment type="subcellular location">
    <subcellularLocation>
        <location evidence="1">Nucleus</location>
    </subcellularLocation>
</comment>
<dbReference type="PRINTS" id="PR00320">
    <property type="entry name" value="GPROTEINBRPT"/>
</dbReference>
<keyword evidence="5" id="KW-0805">Transcription regulation</keyword>
<protein>
    <submittedName>
        <fullName evidence="11">DEKNAAC104892</fullName>
    </submittedName>
</protein>
<evidence type="ECO:0000313" key="11">
    <source>
        <dbReference type="EMBL" id="VEU23701.1"/>
    </source>
</evidence>
<organism evidence="11 12">
    <name type="scientific">Brettanomyces naardenensis</name>
    <name type="common">Yeast</name>
    <dbReference type="NCBI Taxonomy" id="13370"/>
    <lineage>
        <taxon>Eukaryota</taxon>
        <taxon>Fungi</taxon>
        <taxon>Dikarya</taxon>
        <taxon>Ascomycota</taxon>
        <taxon>Saccharomycotina</taxon>
        <taxon>Pichiomycetes</taxon>
        <taxon>Pichiales</taxon>
        <taxon>Pichiaceae</taxon>
        <taxon>Brettanomyces</taxon>
    </lineage>
</organism>
<keyword evidence="6" id="KW-0804">Transcription</keyword>
<dbReference type="CDD" id="cd08044">
    <property type="entry name" value="TAF5_NTD2"/>
    <property type="match status" value="1"/>
</dbReference>
<dbReference type="Pfam" id="PF08513">
    <property type="entry name" value="LisH"/>
    <property type="match status" value="1"/>
</dbReference>
<dbReference type="InterPro" id="IPR019775">
    <property type="entry name" value="WD40_repeat_CS"/>
</dbReference>
<dbReference type="InterPro" id="IPR007582">
    <property type="entry name" value="TFIID_NTD2"/>
</dbReference>
<dbReference type="Pfam" id="PF04494">
    <property type="entry name" value="TFIID_NTD2"/>
    <property type="match status" value="1"/>
</dbReference>
<dbReference type="PANTHER" id="PTHR19879:SF1">
    <property type="entry name" value="CANNONBALL-RELATED"/>
    <property type="match status" value="1"/>
</dbReference>
<dbReference type="SMART" id="SM00667">
    <property type="entry name" value="LisH"/>
    <property type="match status" value="1"/>
</dbReference>
<dbReference type="Gene3D" id="1.25.40.500">
    <property type="entry name" value="TFIID subunit TAF5, NTD2 domain"/>
    <property type="match status" value="1"/>
</dbReference>
<name>A0A448YS10_BRENA</name>
<feature type="repeat" description="WD" evidence="8">
    <location>
        <begin position="634"/>
        <end position="668"/>
    </location>
</feature>
<dbReference type="EMBL" id="CAACVR010000056">
    <property type="protein sequence ID" value="VEU23701.1"/>
    <property type="molecule type" value="Genomic_DNA"/>
</dbReference>
<dbReference type="FunCoup" id="A0A448YS10">
    <property type="interactions" value="870"/>
</dbReference>
<evidence type="ECO:0000256" key="3">
    <source>
        <dbReference type="ARBA" id="ARBA00022574"/>
    </source>
</evidence>
<proteinExistence type="inferred from homology"/>
<evidence type="ECO:0000256" key="5">
    <source>
        <dbReference type="ARBA" id="ARBA00023015"/>
    </source>
</evidence>
<keyword evidence="3 8" id="KW-0853">WD repeat</keyword>
<dbReference type="CDD" id="cd00200">
    <property type="entry name" value="WD40"/>
    <property type="match status" value="1"/>
</dbReference>
<comment type="similarity">
    <text evidence="2">Belongs to the WD repeat TAF5 family.</text>
</comment>
<feature type="region of interest" description="Disordered" evidence="9">
    <location>
        <begin position="682"/>
        <end position="710"/>
    </location>
</feature>
<dbReference type="GO" id="GO:0005669">
    <property type="term" value="C:transcription factor TFIID complex"/>
    <property type="evidence" value="ECO:0007669"/>
    <property type="project" value="TreeGrafter"/>
</dbReference>
<evidence type="ECO:0000259" key="10">
    <source>
        <dbReference type="Pfam" id="PF04494"/>
    </source>
</evidence>
<gene>
    <name evidence="11" type="ORF">BRENAR_LOCUS4430</name>
</gene>
<dbReference type="PROSITE" id="PS50007">
    <property type="entry name" value="PIPLC_X_DOMAIN"/>
    <property type="match status" value="1"/>
</dbReference>
<keyword evidence="4" id="KW-0677">Repeat</keyword>
<dbReference type="InterPro" id="IPR006594">
    <property type="entry name" value="LisH"/>
</dbReference>
<evidence type="ECO:0000256" key="7">
    <source>
        <dbReference type="ARBA" id="ARBA00023242"/>
    </source>
</evidence>
<reference evidence="11 12" key="1">
    <citation type="submission" date="2018-12" db="EMBL/GenBank/DDBJ databases">
        <authorList>
            <person name="Tiukova I."/>
            <person name="Dainat J."/>
        </authorList>
    </citation>
    <scope>NUCLEOTIDE SEQUENCE [LARGE SCALE GENOMIC DNA]</scope>
</reference>
<evidence type="ECO:0000256" key="8">
    <source>
        <dbReference type="PROSITE-ProRule" id="PRU00221"/>
    </source>
</evidence>
<dbReference type="InterPro" id="IPR015943">
    <property type="entry name" value="WD40/YVTN_repeat-like_dom_sf"/>
</dbReference>
<dbReference type="InterPro" id="IPR020472">
    <property type="entry name" value="WD40_PAC1"/>
</dbReference>